<protein>
    <recommendedName>
        <fullName evidence="5">Proline-rich protein 5</fullName>
    </recommendedName>
</protein>
<feature type="compositionally biased region" description="Polar residues" evidence="2">
    <location>
        <begin position="419"/>
        <end position="428"/>
    </location>
</feature>
<dbReference type="PANTHER" id="PTHR32428:SF4">
    <property type="entry name" value="PROLINE-RICH PROTEIN 5"/>
    <property type="match status" value="1"/>
</dbReference>
<dbReference type="InterPro" id="IPR013745">
    <property type="entry name" value="Bit61/PRR5"/>
</dbReference>
<feature type="region of interest" description="Disordered" evidence="2">
    <location>
        <begin position="343"/>
        <end position="487"/>
    </location>
</feature>
<evidence type="ECO:0000313" key="4">
    <source>
        <dbReference type="Proteomes" id="UP001346869"/>
    </source>
</evidence>
<organism evidence="3 4">
    <name type="scientific">Eleginops maclovinus</name>
    <name type="common">Patagonian blennie</name>
    <name type="synonym">Eleginus maclovinus</name>
    <dbReference type="NCBI Taxonomy" id="56733"/>
    <lineage>
        <taxon>Eukaryota</taxon>
        <taxon>Metazoa</taxon>
        <taxon>Chordata</taxon>
        <taxon>Craniata</taxon>
        <taxon>Vertebrata</taxon>
        <taxon>Euteleostomi</taxon>
        <taxon>Actinopterygii</taxon>
        <taxon>Neopterygii</taxon>
        <taxon>Teleostei</taxon>
        <taxon>Neoteleostei</taxon>
        <taxon>Acanthomorphata</taxon>
        <taxon>Eupercaria</taxon>
        <taxon>Perciformes</taxon>
        <taxon>Notothenioidei</taxon>
        <taxon>Eleginopidae</taxon>
        <taxon>Eleginops</taxon>
    </lineage>
</organism>
<evidence type="ECO:0000313" key="3">
    <source>
        <dbReference type="EMBL" id="KAK5848831.1"/>
    </source>
</evidence>
<dbReference type="EMBL" id="JAUZQC010000024">
    <property type="protein sequence ID" value="KAK5848831.1"/>
    <property type="molecule type" value="Genomic_DNA"/>
</dbReference>
<dbReference type="PANTHER" id="PTHR32428">
    <property type="entry name" value="TARGET OF RAPAMYCIN COMPLEX 2 SUBUNIT BIT61-RELATED"/>
    <property type="match status" value="1"/>
</dbReference>
<feature type="compositionally biased region" description="Gly residues" evidence="2">
    <location>
        <begin position="38"/>
        <end position="48"/>
    </location>
</feature>
<feature type="compositionally biased region" description="Basic and acidic residues" evidence="2">
    <location>
        <begin position="451"/>
        <end position="478"/>
    </location>
</feature>
<sequence length="487" mass="52928">MEWEYVVPFQLLESLHNKLRLGSSSSSSLNDLSQAKTPGGGDKGGPAGGLSEECSRDRGTQQRRAGANATWNSIHSAVISVFQKKDLGENELYTLNEGVRQLLKTELGSFFTEYLQNQLLTKGMVILRDKIRFYEGQKLLDSLADTWDFFFCDVLSMLQAIFYPVQGKEPSVRQLALLHFRNIITLNLKLDEALSRPRARVPPSIIQMLLILQGVHESIGVTDDYLRLESLIQKVVSPYLGTHGLYSSDGSSNLHSSSCLLEKRLQRSWPSKPGNSPGVKNPVVRSKSYNVPMLTPVVEYDADSSTGGGTGIRRHSVCEMTSCLEESVSFAESTNTATSITSITSKTSKTSITSIPSTSSFHNHSPASTASASLSDTVMFGKEPPPGDPDCPASPHPLRPQHHSPCILPEPSPREETYGTGSLLSDSPASFRGLAQDTSSGPSPASSPEVMRGHVPESLDSEPEHDGIFLDFSKHCSEGSDTQQSVA</sequence>
<dbReference type="InterPro" id="IPR016159">
    <property type="entry name" value="Cullin_repeat-like_dom_sf"/>
</dbReference>
<feature type="compositionally biased region" description="Low complexity" evidence="2">
    <location>
        <begin position="343"/>
        <end position="360"/>
    </location>
</feature>
<keyword evidence="4" id="KW-1185">Reference proteome</keyword>
<dbReference type="Pfam" id="PF08539">
    <property type="entry name" value="HbrB"/>
    <property type="match status" value="1"/>
</dbReference>
<dbReference type="GO" id="GO:0031932">
    <property type="term" value="C:TORC2 complex"/>
    <property type="evidence" value="ECO:0007669"/>
    <property type="project" value="TreeGrafter"/>
</dbReference>
<dbReference type="AlphaFoldDB" id="A0AAN7ZW65"/>
<comment type="caution">
    <text evidence="3">The sequence shown here is derived from an EMBL/GenBank/DDBJ whole genome shotgun (WGS) entry which is preliminary data.</text>
</comment>
<feature type="compositionally biased region" description="Polar residues" evidence="2">
    <location>
        <begin position="361"/>
        <end position="376"/>
    </location>
</feature>
<evidence type="ECO:0000256" key="2">
    <source>
        <dbReference type="SAM" id="MobiDB-lite"/>
    </source>
</evidence>
<dbReference type="Proteomes" id="UP001346869">
    <property type="component" value="Unassembled WGS sequence"/>
</dbReference>
<dbReference type="SUPFAM" id="SSF74788">
    <property type="entry name" value="Cullin repeat-like"/>
    <property type="match status" value="1"/>
</dbReference>
<comment type="similarity">
    <text evidence="1">Belongs to the PROTOR family.</text>
</comment>
<reference evidence="3 4" key="2">
    <citation type="journal article" date="2023" name="Mol. Biol. Evol.">
        <title>Genomics of Secondarily Temperate Adaptation in the Only Non-Antarctic Icefish.</title>
        <authorList>
            <person name="Rivera-Colon A.G."/>
            <person name="Rayamajhi N."/>
            <person name="Minhas B.F."/>
            <person name="Madrigal G."/>
            <person name="Bilyk K.T."/>
            <person name="Yoon V."/>
            <person name="Hune M."/>
            <person name="Gregory S."/>
            <person name="Cheng C.H.C."/>
            <person name="Catchen J.M."/>
        </authorList>
    </citation>
    <scope>NUCLEOTIDE SEQUENCE [LARGE SCALE GENOMIC DNA]</scope>
    <source>
        <strain evidence="3">JMC-PN-2008</strain>
    </source>
</reference>
<feature type="compositionally biased region" description="Polar residues" evidence="2">
    <location>
        <begin position="436"/>
        <end position="446"/>
    </location>
</feature>
<proteinExistence type="inferred from homology"/>
<feature type="compositionally biased region" description="Pro residues" evidence="2">
    <location>
        <begin position="383"/>
        <end position="398"/>
    </location>
</feature>
<accession>A0AAN7ZW65</accession>
<feature type="region of interest" description="Disordered" evidence="2">
    <location>
        <begin position="22"/>
        <end position="68"/>
    </location>
</feature>
<name>A0AAN7ZW65_ELEMC</name>
<reference evidence="3 4" key="1">
    <citation type="journal article" date="2023" name="Genes (Basel)">
        <title>Chromosome-Level Genome Assembly and Circadian Gene Repertoire of the Patagonia Blennie Eleginops maclovinus-The Closest Ancestral Proxy of Antarctic Cryonotothenioids.</title>
        <authorList>
            <person name="Cheng C.C."/>
            <person name="Rivera-Colon A.G."/>
            <person name="Minhas B.F."/>
            <person name="Wilson L."/>
            <person name="Rayamajhi N."/>
            <person name="Vargas-Chacoff L."/>
            <person name="Catchen J.M."/>
        </authorList>
    </citation>
    <scope>NUCLEOTIDE SEQUENCE [LARGE SCALE GENOMIC DNA]</scope>
    <source>
        <strain evidence="3">JMC-PN-2008</strain>
    </source>
</reference>
<dbReference type="GO" id="GO:0038203">
    <property type="term" value="P:TORC2 signaling"/>
    <property type="evidence" value="ECO:0007669"/>
    <property type="project" value="TreeGrafter"/>
</dbReference>
<evidence type="ECO:0008006" key="5">
    <source>
        <dbReference type="Google" id="ProtNLM"/>
    </source>
</evidence>
<evidence type="ECO:0000256" key="1">
    <source>
        <dbReference type="ARBA" id="ARBA00010453"/>
    </source>
</evidence>
<gene>
    <name evidence="3" type="ORF">PBY51_008523</name>
</gene>